<evidence type="ECO:0000313" key="1">
    <source>
        <dbReference type="EMBL" id="VAX06651.1"/>
    </source>
</evidence>
<protein>
    <submittedName>
        <fullName evidence="1">Uncharacterized protein conserved in bacteria, NMA0228-like</fullName>
    </submittedName>
</protein>
<dbReference type="Pfam" id="PF05114">
    <property type="entry name" value="MbnB_TglH_ChrH"/>
    <property type="match status" value="1"/>
</dbReference>
<dbReference type="PANTHER" id="PTHR42194">
    <property type="entry name" value="UPF0276 PROTEIN HI_1600"/>
    <property type="match status" value="1"/>
</dbReference>
<organism evidence="1">
    <name type="scientific">hydrothermal vent metagenome</name>
    <dbReference type="NCBI Taxonomy" id="652676"/>
    <lineage>
        <taxon>unclassified sequences</taxon>
        <taxon>metagenomes</taxon>
        <taxon>ecological metagenomes</taxon>
    </lineage>
</organism>
<name>A0A3B1AY00_9ZZZZ</name>
<dbReference type="AlphaFoldDB" id="A0A3B1AY00"/>
<proteinExistence type="predicted"/>
<accession>A0A3B1AY00</accession>
<gene>
    <name evidence="1" type="ORF">MNBD_ALPHA03-1113</name>
</gene>
<dbReference type="InterPro" id="IPR007801">
    <property type="entry name" value="MbnB/TglH/ChrH"/>
</dbReference>
<dbReference type="EMBL" id="UOFW01000175">
    <property type="protein sequence ID" value="VAX06651.1"/>
    <property type="molecule type" value="Genomic_DNA"/>
</dbReference>
<reference evidence="1" key="1">
    <citation type="submission" date="2018-06" db="EMBL/GenBank/DDBJ databases">
        <authorList>
            <person name="Zhirakovskaya E."/>
        </authorList>
    </citation>
    <scope>NUCLEOTIDE SEQUENCE</scope>
</reference>
<dbReference type="PANTHER" id="PTHR42194:SF1">
    <property type="entry name" value="UPF0276 PROTEIN HI_1600"/>
    <property type="match status" value="1"/>
</dbReference>
<feature type="non-terminal residue" evidence="1">
    <location>
        <position position="79"/>
    </location>
</feature>
<dbReference type="Gene3D" id="3.20.20.150">
    <property type="entry name" value="Divalent-metal-dependent TIM barrel enzymes"/>
    <property type="match status" value="1"/>
</dbReference>
<sequence>MGFFEVHAENYMGAGGMPHAQLAAIREKYPLSVHGVGMSIGGEAPLDVDHLARFKAIVDRYQPGMVSEHLAWSTHDDVF</sequence>